<evidence type="ECO:0000259" key="2">
    <source>
        <dbReference type="Pfam" id="PF01636"/>
    </source>
</evidence>
<evidence type="ECO:0000313" key="4">
    <source>
        <dbReference type="Proteomes" id="UP001164286"/>
    </source>
</evidence>
<feature type="region of interest" description="Disordered" evidence="1">
    <location>
        <begin position="1"/>
        <end position="38"/>
    </location>
</feature>
<proteinExistence type="predicted"/>
<dbReference type="Pfam" id="PF01636">
    <property type="entry name" value="APH"/>
    <property type="match status" value="1"/>
</dbReference>
<dbReference type="GeneID" id="77725350"/>
<protein>
    <recommendedName>
        <fullName evidence="2">Aminoglycoside phosphotransferase domain-containing protein</fullName>
    </recommendedName>
</protein>
<reference evidence="3" key="1">
    <citation type="journal article" date="2022" name="G3 (Bethesda)">
        <title>High quality genome of the basidiomycete yeast Dioszegia hungarica PDD-24b-2 isolated from cloud water.</title>
        <authorList>
            <person name="Jarrige D."/>
            <person name="Haridas S."/>
            <person name="Bleykasten-Grosshans C."/>
            <person name="Joly M."/>
            <person name="Nadalig T."/>
            <person name="Sancelme M."/>
            <person name="Vuilleumier S."/>
            <person name="Grigoriev I.V."/>
            <person name="Amato P."/>
            <person name="Bringel F."/>
        </authorList>
    </citation>
    <scope>NUCLEOTIDE SEQUENCE</scope>
    <source>
        <strain evidence="3">PDD-24b-2</strain>
    </source>
</reference>
<dbReference type="EMBL" id="JAKWFO010000013">
    <property type="protein sequence ID" value="KAI9632916.1"/>
    <property type="molecule type" value="Genomic_DNA"/>
</dbReference>
<dbReference type="InterPro" id="IPR011009">
    <property type="entry name" value="Kinase-like_dom_sf"/>
</dbReference>
<dbReference type="SUPFAM" id="SSF56112">
    <property type="entry name" value="Protein kinase-like (PK-like)"/>
    <property type="match status" value="1"/>
</dbReference>
<comment type="caution">
    <text evidence="3">The sequence shown here is derived from an EMBL/GenBank/DDBJ whole genome shotgun (WGS) entry which is preliminary data.</text>
</comment>
<evidence type="ECO:0000256" key="1">
    <source>
        <dbReference type="SAM" id="MobiDB-lite"/>
    </source>
</evidence>
<keyword evidence="4" id="KW-1185">Reference proteome</keyword>
<dbReference type="PANTHER" id="PTHR21310:SF15">
    <property type="entry name" value="AMINOGLYCOSIDE PHOSPHOTRANSFERASE DOMAIN-CONTAINING PROTEIN"/>
    <property type="match status" value="1"/>
</dbReference>
<dbReference type="AlphaFoldDB" id="A0AA38H3A5"/>
<gene>
    <name evidence="3" type="ORF">MKK02DRAFT_19768</name>
</gene>
<dbReference type="PANTHER" id="PTHR21310">
    <property type="entry name" value="AMINOGLYCOSIDE PHOSPHOTRANSFERASE-RELATED-RELATED"/>
    <property type="match status" value="1"/>
</dbReference>
<dbReference type="Proteomes" id="UP001164286">
    <property type="component" value="Unassembled WGS sequence"/>
</dbReference>
<dbReference type="Gene3D" id="3.90.1200.10">
    <property type="match status" value="1"/>
</dbReference>
<sequence>MSNPKRVQLPPLDHFTGDARVYERRSPSGKGRQVVKESVSLSERKTPQIFPDQSRISIRNEARAIQYVRKHTTIPVPFIVEFNDQPGAPVQLVTKFVKDGVPPKALQITPEGRARIVHQLEGYISQLQALTDPECRSFAGPPLFAVRFENAHLPLSDYKYRRYDADSPYVLCHGDLAWHNLLLDSETFEIKCVVDWEYAGFYPKEVESEYWRRPGPLAAMSSRDKDDKDDVLGVLWRHRVFDFPVKPASK</sequence>
<evidence type="ECO:0000313" key="3">
    <source>
        <dbReference type="EMBL" id="KAI9632916.1"/>
    </source>
</evidence>
<dbReference type="InterPro" id="IPR002575">
    <property type="entry name" value="Aminoglycoside_PTrfase"/>
</dbReference>
<feature type="compositionally biased region" description="Basic and acidic residues" evidence="1">
    <location>
        <begin position="15"/>
        <end position="26"/>
    </location>
</feature>
<name>A0AA38H3A5_9TREE</name>
<accession>A0AA38H3A5</accession>
<organism evidence="3 4">
    <name type="scientific">Dioszegia hungarica</name>
    <dbReference type="NCBI Taxonomy" id="4972"/>
    <lineage>
        <taxon>Eukaryota</taxon>
        <taxon>Fungi</taxon>
        <taxon>Dikarya</taxon>
        <taxon>Basidiomycota</taxon>
        <taxon>Agaricomycotina</taxon>
        <taxon>Tremellomycetes</taxon>
        <taxon>Tremellales</taxon>
        <taxon>Bulleribasidiaceae</taxon>
        <taxon>Dioszegia</taxon>
    </lineage>
</organism>
<feature type="domain" description="Aminoglycoside phosphotransferase" evidence="2">
    <location>
        <begin position="50"/>
        <end position="202"/>
    </location>
</feature>
<dbReference type="RefSeq" id="XP_052942693.1">
    <property type="nucleotide sequence ID" value="XM_053086149.1"/>
</dbReference>
<dbReference type="InterPro" id="IPR051678">
    <property type="entry name" value="AGP_Transferase"/>
</dbReference>